<keyword evidence="5" id="KW-1185">Reference proteome</keyword>
<keyword evidence="1" id="KW-0677">Repeat</keyword>
<organism evidence="4 5">
    <name type="scientific">Xiamenia xianingshaonis</name>
    <dbReference type="NCBI Taxonomy" id="2682776"/>
    <lineage>
        <taxon>Bacteria</taxon>
        <taxon>Bacillati</taxon>
        <taxon>Actinomycetota</taxon>
        <taxon>Coriobacteriia</taxon>
        <taxon>Eggerthellales</taxon>
        <taxon>Eggerthellaceae</taxon>
        <taxon>Xiamenia</taxon>
    </lineage>
</organism>
<dbReference type="EMBL" id="WPCR01000002">
    <property type="protein sequence ID" value="NHM13490.1"/>
    <property type="molecule type" value="Genomic_DNA"/>
</dbReference>
<dbReference type="Proteomes" id="UP000636394">
    <property type="component" value="Unassembled WGS sequence"/>
</dbReference>
<feature type="chain" id="PRO_5046206718" evidence="3">
    <location>
        <begin position="28"/>
        <end position="763"/>
    </location>
</feature>
<evidence type="ECO:0000313" key="5">
    <source>
        <dbReference type="Proteomes" id="UP000636394"/>
    </source>
</evidence>
<protein>
    <submittedName>
        <fullName evidence="4">Uncharacterized protein</fullName>
    </submittedName>
</protein>
<gene>
    <name evidence="4" type="ORF">GMI68_01675</name>
</gene>
<proteinExistence type="predicted"/>
<evidence type="ECO:0000256" key="2">
    <source>
        <dbReference type="PROSITE-ProRule" id="PRU00591"/>
    </source>
</evidence>
<keyword evidence="3" id="KW-0732">Signal</keyword>
<feature type="repeat" description="Cell wall-binding" evidence="2">
    <location>
        <begin position="578"/>
        <end position="597"/>
    </location>
</feature>
<reference evidence="4 5" key="1">
    <citation type="submission" date="2019-11" db="EMBL/GenBank/DDBJ databases">
        <title>Eggerthellaceae novel genus isolated from the rectal contents of marmort.</title>
        <authorList>
            <person name="Zhang G."/>
        </authorList>
    </citation>
    <scope>NUCLEOTIDE SEQUENCE [LARGE SCALE GENOMIC DNA]</scope>
    <source>
        <strain evidence="5">zg-886</strain>
    </source>
</reference>
<dbReference type="InterPro" id="IPR018337">
    <property type="entry name" value="Cell_wall/Cho-bd_repeat"/>
</dbReference>
<dbReference type="SUPFAM" id="SSF69360">
    <property type="entry name" value="Cell wall binding repeat"/>
    <property type="match status" value="2"/>
</dbReference>
<dbReference type="RefSeq" id="WP_166338386.1">
    <property type="nucleotide sequence ID" value="NZ_WPCR01000002.1"/>
</dbReference>
<feature type="signal peptide" evidence="3">
    <location>
        <begin position="1"/>
        <end position="27"/>
    </location>
</feature>
<dbReference type="Gene3D" id="2.10.270.10">
    <property type="entry name" value="Cholin Binding"/>
    <property type="match status" value="2"/>
</dbReference>
<feature type="repeat" description="Cell wall-binding" evidence="2">
    <location>
        <begin position="598"/>
        <end position="617"/>
    </location>
</feature>
<feature type="repeat" description="Cell wall-binding" evidence="2">
    <location>
        <begin position="643"/>
        <end position="662"/>
    </location>
</feature>
<evidence type="ECO:0000313" key="4">
    <source>
        <dbReference type="EMBL" id="NHM13490.1"/>
    </source>
</evidence>
<dbReference type="SUPFAM" id="SSF51126">
    <property type="entry name" value="Pectin lyase-like"/>
    <property type="match status" value="1"/>
</dbReference>
<evidence type="ECO:0000256" key="3">
    <source>
        <dbReference type="SAM" id="SignalP"/>
    </source>
</evidence>
<sequence length="763" mass="80997">MKRKPFAHRTLATMLAATMLCSLTPAAAFGVGEDVPPAVSDAAETAGGPVAQVGGKSYNTLLEAISAASEGDTITLLWDFKVPDSGDDYPSYNLPKNSTLDLGEKILTVPFHSAIFQGENATIKNGKINSSADYSIWIGNGDEDIDTSITLQNVKANAGINVLAASATLKNCEFDASGKGFYAIWADTGNAEITVESGTYTGGKEAAVNADAGVYEGGAAPGKIFIKGGDFTGKIRVESGSTPAEEDGFSNGEVYISGGTFDTNVEEGCLINNDCNTWHFLTGCATQAESDGKYVVSAEHVWTGKSTVTSYPTCTSSGKERVQCKYCTTTRDFIIPATGHSFGTWETDVEPTCTEDGSQTRACSRCGEAQTEAVPALGHAWADEPTVDVPPTCTDDGSESIHCSRCGETKDATALPALGHDFGEGVVTAEPTATQDGVLTFTCSRCPATKTEPIPATGPAPHEHSFAGAPWERDAHVHWRTCTVEGCGAASAKEPHAFGGWTVTKDPTTTEAGAQARACGVCGFTQTETLPVLEPDANGWVETDDGTWQLVGEGGKPVEEGWQEVGGEWYYFSESAMQTGWEQVGDTWYYLEDSGAMATGWQQVDGEWYYLNGAGEGVEGSMATGWKEVEGDWYYLEKSGAMATGWQQVGGTWYYLAEKGEGTEGSMVTGWKLVDGSWFRFEGSGAMLSGWQKVGGAWYLLNATHDGTFGRMLEGWRQVSGSTGKPTSANSWYYLNPGSGAMAASTRVGGYYVDASGRWRPGR</sequence>
<dbReference type="PROSITE" id="PS51170">
    <property type="entry name" value="CW"/>
    <property type="match status" value="4"/>
</dbReference>
<comment type="caution">
    <text evidence="4">The sequence shown here is derived from an EMBL/GenBank/DDBJ whole genome shotgun (WGS) entry which is preliminary data.</text>
</comment>
<name>A0ABX0IFV0_9ACTN</name>
<feature type="repeat" description="Cell wall-binding" evidence="2">
    <location>
        <begin position="623"/>
        <end position="642"/>
    </location>
</feature>
<evidence type="ECO:0000256" key="1">
    <source>
        <dbReference type="ARBA" id="ARBA00022737"/>
    </source>
</evidence>
<dbReference type="Pfam" id="PF01473">
    <property type="entry name" value="Choline_bind_1"/>
    <property type="match status" value="2"/>
</dbReference>
<dbReference type="Pfam" id="PF19127">
    <property type="entry name" value="Choline_bind_3"/>
    <property type="match status" value="2"/>
</dbReference>
<accession>A0ABX0IFV0</accession>
<dbReference type="InterPro" id="IPR011050">
    <property type="entry name" value="Pectin_lyase_fold/virulence"/>
</dbReference>